<comment type="caution">
    <text evidence="1">The sequence shown here is derived from an EMBL/GenBank/DDBJ whole genome shotgun (WGS) entry which is preliminary data.</text>
</comment>
<sequence>MNLLWEVWVPNHSPPLEPPLYILRSHLMQTNPQESTFNYLLKPILLAVISATIIATAPDFSQSERSEEMWDGESLPSATLFYQQVRESRREDTYHLKKRSLDRGRHRKEEWYNRREANPRNGVLKNNGKEKIVILCLIES</sequence>
<name>A0A8J2PWI2_9HEXA</name>
<dbReference type="Proteomes" id="UP000708208">
    <property type="component" value="Unassembled WGS sequence"/>
</dbReference>
<accession>A0A8J2PWI2</accession>
<dbReference type="EMBL" id="CAJVCH010532783">
    <property type="protein sequence ID" value="CAG7824430.1"/>
    <property type="molecule type" value="Genomic_DNA"/>
</dbReference>
<proteinExistence type="predicted"/>
<gene>
    <name evidence="1" type="ORF">AFUS01_LOCUS34585</name>
</gene>
<evidence type="ECO:0000313" key="1">
    <source>
        <dbReference type="EMBL" id="CAG7824430.1"/>
    </source>
</evidence>
<protein>
    <submittedName>
        <fullName evidence="1">Uncharacterized protein</fullName>
    </submittedName>
</protein>
<organism evidence="1 2">
    <name type="scientific">Allacma fusca</name>
    <dbReference type="NCBI Taxonomy" id="39272"/>
    <lineage>
        <taxon>Eukaryota</taxon>
        <taxon>Metazoa</taxon>
        <taxon>Ecdysozoa</taxon>
        <taxon>Arthropoda</taxon>
        <taxon>Hexapoda</taxon>
        <taxon>Collembola</taxon>
        <taxon>Symphypleona</taxon>
        <taxon>Sminthuridae</taxon>
        <taxon>Allacma</taxon>
    </lineage>
</organism>
<dbReference type="AlphaFoldDB" id="A0A8J2PWI2"/>
<evidence type="ECO:0000313" key="2">
    <source>
        <dbReference type="Proteomes" id="UP000708208"/>
    </source>
</evidence>
<reference evidence="1" key="1">
    <citation type="submission" date="2021-06" db="EMBL/GenBank/DDBJ databases">
        <authorList>
            <person name="Hodson N. C."/>
            <person name="Mongue J. A."/>
            <person name="Jaron S. K."/>
        </authorList>
    </citation>
    <scope>NUCLEOTIDE SEQUENCE</scope>
</reference>
<keyword evidence="2" id="KW-1185">Reference proteome</keyword>